<evidence type="ECO:0000256" key="1">
    <source>
        <dbReference type="PROSITE-ProRule" id="PRU00339"/>
    </source>
</evidence>
<gene>
    <name evidence="3" type="primary">RANBP2</name>
    <name evidence="3" type="synonym">ranbp2</name>
</gene>
<evidence type="ECO:0000313" key="4">
    <source>
        <dbReference type="Proteomes" id="UP000472263"/>
    </source>
</evidence>
<evidence type="ECO:0000256" key="2">
    <source>
        <dbReference type="SAM" id="MobiDB-lite"/>
    </source>
</evidence>
<dbReference type="Proteomes" id="UP000472263">
    <property type="component" value="Chromosome 21"/>
</dbReference>
<dbReference type="InterPro" id="IPR011990">
    <property type="entry name" value="TPR-like_helical_dom_sf"/>
</dbReference>
<reference evidence="3" key="2">
    <citation type="submission" date="2025-08" db="UniProtKB">
        <authorList>
            <consortium name="Ensembl"/>
        </authorList>
    </citation>
    <scope>IDENTIFICATION</scope>
</reference>
<accession>A0A667ZX55</accession>
<dbReference type="InterPro" id="IPR019734">
    <property type="entry name" value="TPR_rpt"/>
</dbReference>
<dbReference type="PROSITE" id="PS50005">
    <property type="entry name" value="TPR"/>
    <property type="match status" value="1"/>
</dbReference>
<keyword evidence="4" id="KW-1185">Reference proteome</keyword>
<feature type="region of interest" description="Disordered" evidence="2">
    <location>
        <begin position="689"/>
        <end position="747"/>
    </location>
</feature>
<dbReference type="SUPFAM" id="SSF48452">
    <property type="entry name" value="TPR-like"/>
    <property type="match status" value="1"/>
</dbReference>
<evidence type="ECO:0000313" key="3">
    <source>
        <dbReference type="Ensembl" id="ENSMMDP00005043473.1"/>
    </source>
</evidence>
<protein>
    <submittedName>
        <fullName evidence="3">RAN binding protein 2</fullName>
    </submittedName>
</protein>
<sequence length="820" mass="92373">MIAISMLNHKPIKGFLFAKLYFEAKEYELAKRHVSEYLKVQERDPKAHKFLGQLYEREGEVNKAVGCYKRSVELNPAQRDLVLKVAELLVNKEECDSRAEFWVEKAAKLLPGSPAVFNLKECLLSRQGQQGWNQLFDLLQAELAARPADAHVNVKLVQLYSQDGRLDEAVKHCLAAERRGLLRHSLDWYTVVVHTLQEYLAQPSVSSNEKMCRRLQRELLLAHCSLLRITLTVSGVQPSLDALTSFDQAMQTLSSTAGSQTDDLCEVFVEMRGHLYLHAATLLLKLAQERQQTWRAVVDLAALCYLLAYQVPRPKAKVTKGDQTAPQLIELLANDRQSQAGHMLLNLSADTHTFIREVVEAFGNRSGQGSLFDLLFGPRASTSASFIANDDIRSISTQAPELSHLSKWDNGSILLHGGDLQHLSWLGLQWALQAHRPALRDWLKQLFPRLTLETSKLDTSAPESICLLDLEVFVSGVVFCSHSQLQETLKISSGVQQQQQQLYEPRCLPLPLLRLLSTDRQREWWDAIYSLIHKRAAPGMSAKLRMIVQHGLTTLRAGEKHGLQPALPIHWAQHLSQTGFGVNSYYDQKEYIGRSVHYWKVVLPLLDKIKNRRGIPEPFDPLFIHFPSKDIQVRNVSVALFVTRKLMDPLDSEKMYSNLSLNVNNSRTLPVSMEEVMDLLNEVNQQLGEGGEAMDEEEEEGRGGPAHSSPAHLTETAATISHIKFSTPSPNKSIVSPSKRHLISPKTPPHWVEDQKTLLQMLCQQVEALKVHDLRHNTSGNTGSPYHRMYGESYGAEGLQEPYTPVQSFHGAPLTGHYTI</sequence>
<dbReference type="Gene3D" id="1.25.40.10">
    <property type="entry name" value="Tetratricopeptide repeat domain"/>
    <property type="match status" value="1"/>
</dbReference>
<reference evidence="3" key="1">
    <citation type="submission" date="2019-06" db="EMBL/GenBank/DDBJ databases">
        <authorList>
            <consortium name="Wellcome Sanger Institute Data Sharing"/>
        </authorList>
    </citation>
    <scope>NUCLEOTIDE SEQUENCE [LARGE SCALE GENOMIC DNA]</scope>
</reference>
<dbReference type="GeneTree" id="ENSGT00940000154389"/>
<organism evidence="3 4">
    <name type="scientific">Myripristis murdjan</name>
    <name type="common">pinecone soldierfish</name>
    <dbReference type="NCBI Taxonomy" id="586833"/>
    <lineage>
        <taxon>Eukaryota</taxon>
        <taxon>Metazoa</taxon>
        <taxon>Chordata</taxon>
        <taxon>Craniata</taxon>
        <taxon>Vertebrata</taxon>
        <taxon>Euteleostomi</taxon>
        <taxon>Actinopterygii</taxon>
        <taxon>Neopterygii</taxon>
        <taxon>Teleostei</taxon>
        <taxon>Neoteleostei</taxon>
        <taxon>Acanthomorphata</taxon>
        <taxon>Holocentriformes</taxon>
        <taxon>Holocentridae</taxon>
        <taxon>Myripristis</taxon>
    </lineage>
</organism>
<dbReference type="Pfam" id="PF13181">
    <property type="entry name" value="TPR_8"/>
    <property type="match status" value="1"/>
</dbReference>
<name>A0A667ZX55_9TELE</name>
<proteinExistence type="predicted"/>
<keyword evidence="1" id="KW-0802">TPR repeat</keyword>
<dbReference type="SMART" id="SM00028">
    <property type="entry name" value="TPR"/>
    <property type="match status" value="1"/>
</dbReference>
<dbReference type="AlphaFoldDB" id="A0A667ZX55"/>
<reference evidence="3" key="3">
    <citation type="submission" date="2025-09" db="UniProtKB">
        <authorList>
            <consortium name="Ensembl"/>
        </authorList>
    </citation>
    <scope>IDENTIFICATION</scope>
</reference>
<feature type="repeat" description="TPR" evidence="1">
    <location>
        <begin position="45"/>
        <end position="78"/>
    </location>
</feature>
<feature type="compositionally biased region" description="Polar residues" evidence="2">
    <location>
        <begin position="716"/>
        <end position="736"/>
    </location>
</feature>
<dbReference type="Ensembl" id="ENSMMDT00005044350.1">
    <property type="protein sequence ID" value="ENSMMDP00005043473.1"/>
    <property type="gene ID" value="ENSMMDG00005019926.1"/>
</dbReference>